<keyword evidence="1" id="KW-0812">Transmembrane</keyword>
<organism evidence="3 4">
    <name type="scientific">Mycolicibacterium novocastrense</name>
    <name type="common">Mycobacterium novocastrense</name>
    <dbReference type="NCBI Taxonomy" id="59813"/>
    <lineage>
        <taxon>Bacteria</taxon>
        <taxon>Bacillati</taxon>
        <taxon>Actinomycetota</taxon>
        <taxon>Actinomycetes</taxon>
        <taxon>Mycobacteriales</taxon>
        <taxon>Mycobacteriaceae</taxon>
        <taxon>Mycolicibacterium</taxon>
    </lineage>
</organism>
<dbReference type="InterPro" id="IPR014729">
    <property type="entry name" value="Rossmann-like_a/b/a_fold"/>
</dbReference>
<sequence length="217" mass="23776">MRPLVEAQYRDLVRLVGPVRRRRLVGGLRRIAIALVLLVAGVLSLAIDISAFSVRSDSAAADAAIVLGAAVDDDRPSPVLEERLRHAAALYESGQIDRIILTGGVGQGDTLSESEAGRAWLIASGVPADRLLIENRSRTTKQNSAFAMPLLAEHDVDRMLIVGDPLHMRRATRIATDLGLDAHPSPTPSSRFRTLHTQIPMLLREVYHSLHYVMTRQ</sequence>
<evidence type="ECO:0000259" key="2">
    <source>
        <dbReference type="Pfam" id="PF02698"/>
    </source>
</evidence>
<name>A0ABQ0KF32_MYCNV</name>
<keyword evidence="1" id="KW-1133">Transmembrane helix</keyword>
<reference evidence="3 4" key="1">
    <citation type="journal article" date="2016" name="Genome Announc.">
        <title>Draft Genome Sequences of Five Rapidly Growing Mycobacterium Species, M. thermoresistibile, M. fortuitum subsp. acetamidolyticum, M. canariasense, M. brisbanense, and M. novocastrense.</title>
        <authorList>
            <person name="Katahira K."/>
            <person name="Ogura Y."/>
            <person name="Gotoh Y."/>
            <person name="Hayashi T."/>
        </authorList>
    </citation>
    <scope>NUCLEOTIDE SEQUENCE [LARGE SCALE GENOMIC DNA]</scope>
    <source>
        <strain evidence="3 4">JCM18114</strain>
    </source>
</reference>
<dbReference type="InterPro" id="IPR003848">
    <property type="entry name" value="DUF218"/>
</dbReference>
<comment type="caution">
    <text evidence="3">The sequence shown here is derived from an EMBL/GenBank/DDBJ whole genome shotgun (WGS) entry which is preliminary data.</text>
</comment>
<dbReference type="Proteomes" id="UP000069773">
    <property type="component" value="Unassembled WGS sequence"/>
</dbReference>
<dbReference type="CDD" id="cd06259">
    <property type="entry name" value="YdcF-like"/>
    <property type="match status" value="1"/>
</dbReference>
<dbReference type="Gene3D" id="3.40.50.620">
    <property type="entry name" value="HUPs"/>
    <property type="match status" value="1"/>
</dbReference>
<feature type="domain" description="DUF218" evidence="2">
    <location>
        <begin position="62"/>
        <end position="206"/>
    </location>
</feature>
<proteinExistence type="predicted"/>
<protein>
    <recommendedName>
        <fullName evidence="2">DUF218 domain-containing protein</fullName>
    </recommendedName>
</protein>
<feature type="transmembrane region" description="Helical" evidence="1">
    <location>
        <begin position="31"/>
        <end position="52"/>
    </location>
</feature>
<dbReference type="InterPro" id="IPR051599">
    <property type="entry name" value="Cell_Envelope_Assoc"/>
</dbReference>
<evidence type="ECO:0000256" key="1">
    <source>
        <dbReference type="SAM" id="Phobius"/>
    </source>
</evidence>
<evidence type="ECO:0000313" key="3">
    <source>
        <dbReference type="EMBL" id="GAT08159.1"/>
    </source>
</evidence>
<dbReference type="Pfam" id="PF02698">
    <property type="entry name" value="DUF218"/>
    <property type="match status" value="1"/>
</dbReference>
<keyword evidence="1" id="KW-0472">Membrane</keyword>
<dbReference type="EMBL" id="BCTA01000021">
    <property type="protein sequence ID" value="GAT08159.1"/>
    <property type="molecule type" value="Genomic_DNA"/>
</dbReference>
<evidence type="ECO:0000313" key="4">
    <source>
        <dbReference type="Proteomes" id="UP000069773"/>
    </source>
</evidence>
<keyword evidence="4" id="KW-1185">Reference proteome</keyword>
<gene>
    <name evidence="3" type="ORF">RMCN_1292</name>
</gene>
<accession>A0ABQ0KF32</accession>
<dbReference type="PANTHER" id="PTHR30336:SF20">
    <property type="entry name" value="DUF218 DOMAIN-CONTAINING PROTEIN"/>
    <property type="match status" value="1"/>
</dbReference>
<dbReference type="PANTHER" id="PTHR30336">
    <property type="entry name" value="INNER MEMBRANE PROTEIN, PROBABLE PERMEASE"/>
    <property type="match status" value="1"/>
</dbReference>